<keyword evidence="4 6" id="KW-1133">Transmembrane helix</keyword>
<proteinExistence type="predicted"/>
<organism evidence="7 8">
    <name type="scientific">Lachnospira hominis</name>
    <name type="common">ex Liu et al. 2021</name>
    <dbReference type="NCBI Taxonomy" id="2763051"/>
    <lineage>
        <taxon>Bacteria</taxon>
        <taxon>Bacillati</taxon>
        <taxon>Bacillota</taxon>
        <taxon>Clostridia</taxon>
        <taxon>Lachnospirales</taxon>
        <taxon>Lachnospiraceae</taxon>
        <taxon>Lachnospira</taxon>
    </lineage>
</organism>
<reference evidence="7 8" key="1">
    <citation type="submission" date="2020-08" db="EMBL/GenBank/DDBJ databases">
        <title>Genome public.</title>
        <authorList>
            <person name="Liu C."/>
            <person name="Sun Q."/>
        </authorList>
    </citation>
    <scope>NUCLEOTIDE SEQUENCE [LARGE SCALE GENOMIC DNA]</scope>
    <source>
        <strain evidence="7 8">NSJ-43</strain>
    </source>
</reference>
<evidence type="ECO:0000256" key="2">
    <source>
        <dbReference type="ARBA" id="ARBA00022475"/>
    </source>
</evidence>
<dbReference type="InterPro" id="IPR005538">
    <property type="entry name" value="LrgA/CidA"/>
</dbReference>
<dbReference type="Proteomes" id="UP000628463">
    <property type="component" value="Unassembled WGS sequence"/>
</dbReference>
<evidence type="ECO:0000256" key="1">
    <source>
        <dbReference type="ARBA" id="ARBA00004651"/>
    </source>
</evidence>
<comment type="subcellular location">
    <subcellularLocation>
        <location evidence="1">Cell membrane</location>
        <topology evidence="1">Multi-pass membrane protein</topology>
    </subcellularLocation>
</comment>
<name>A0ABR7FX21_9FIRM</name>
<evidence type="ECO:0000313" key="8">
    <source>
        <dbReference type="Proteomes" id="UP000628463"/>
    </source>
</evidence>
<evidence type="ECO:0000256" key="3">
    <source>
        <dbReference type="ARBA" id="ARBA00022692"/>
    </source>
</evidence>
<evidence type="ECO:0000256" key="4">
    <source>
        <dbReference type="ARBA" id="ARBA00022989"/>
    </source>
</evidence>
<evidence type="ECO:0000256" key="5">
    <source>
        <dbReference type="ARBA" id="ARBA00023136"/>
    </source>
</evidence>
<evidence type="ECO:0000313" key="7">
    <source>
        <dbReference type="EMBL" id="MBC5679732.1"/>
    </source>
</evidence>
<sequence>MKYVKQFLIIIGISLAGEILKYILPLPIPASIYGMAILFIALLTGIIKLKDVRETGKFLIEIMPLMFIPAGVGLMSSWGVLKPLLVPVSVITVVSLVVVMAAGGLVSQAVIRITIKKNGENYDE</sequence>
<dbReference type="EMBL" id="JACOPD010000001">
    <property type="protein sequence ID" value="MBC5679732.1"/>
    <property type="molecule type" value="Genomic_DNA"/>
</dbReference>
<comment type="caution">
    <text evidence="7">The sequence shown here is derived from an EMBL/GenBank/DDBJ whole genome shotgun (WGS) entry which is preliminary data.</text>
</comment>
<keyword evidence="2" id="KW-1003">Cell membrane</keyword>
<keyword evidence="5 6" id="KW-0472">Membrane</keyword>
<protein>
    <submittedName>
        <fullName evidence="7">CidA/LrgA family protein</fullName>
    </submittedName>
</protein>
<feature type="transmembrane region" description="Helical" evidence="6">
    <location>
        <begin position="59"/>
        <end position="78"/>
    </location>
</feature>
<feature type="transmembrane region" description="Helical" evidence="6">
    <location>
        <begin position="7"/>
        <end position="24"/>
    </location>
</feature>
<dbReference type="Pfam" id="PF03788">
    <property type="entry name" value="LrgA"/>
    <property type="match status" value="1"/>
</dbReference>
<accession>A0ABR7FX21</accession>
<dbReference type="PANTHER" id="PTHR33931:SF2">
    <property type="entry name" value="HOLIN-LIKE PROTEIN CIDA"/>
    <property type="match status" value="1"/>
</dbReference>
<evidence type="ECO:0000256" key="6">
    <source>
        <dbReference type="SAM" id="Phobius"/>
    </source>
</evidence>
<keyword evidence="8" id="KW-1185">Reference proteome</keyword>
<feature type="transmembrane region" description="Helical" evidence="6">
    <location>
        <begin position="30"/>
        <end position="47"/>
    </location>
</feature>
<keyword evidence="3 6" id="KW-0812">Transmembrane</keyword>
<dbReference type="RefSeq" id="WP_186835984.1">
    <property type="nucleotide sequence ID" value="NZ_JACOPD010000001.1"/>
</dbReference>
<gene>
    <name evidence="7" type="ORF">H8S01_01975</name>
</gene>
<dbReference type="PANTHER" id="PTHR33931">
    <property type="entry name" value="HOLIN-LIKE PROTEIN CIDA-RELATED"/>
    <property type="match status" value="1"/>
</dbReference>
<feature type="transmembrane region" description="Helical" evidence="6">
    <location>
        <begin position="84"/>
        <end position="107"/>
    </location>
</feature>